<dbReference type="InterPro" id="IPR002104">
    <property type="entry name" value="Integrase_catalytic"/>
</dbReference>
<sequence length="278" mass="32826">MEHLKHWEIKYKTYIGKTYKTYIKQFIETANFNIQKATYSDIIKHIETLRKTIHHPKIITNKLLAIKKYYSCLLDLGILETHPCYNLKLIDKVDRSLAIETFFSDSELEYFLKRDLPSLPKLKLRNKIIRQLLVYQALSVSELVNLKVENINLESCKITIENSRTLHLESPQLLPLNTYLTKDRKVLKQNKATDILLLTKNGNKIDQTRLSETINYKTKKRFTPRILRQSVIYNLLKNGNDLRQVQLFAGHKYISSTEKYLSNNLTELRHELEKKHPL</sequence>
<dbReference type="InterPro" id="IPR011010">
    <property type="entry name" value="DNA_brk_join_enz"/>
</dbReference>
<feature type="domain" description="Core-binding (CB)" evidence="7">
    <location>
        <begin position="1"/>
        <end position="74"/>
    </location>
</feature>
<reference evidence="8 9" key="1">
    <citation type="submission" date="2016-05" db="EMBL/GenBank/DDBJ databases">
        <title>Draft Genome Sequence of Algibacter sp. Strain SK-16 Isolated from the Surface Water of Aburatsubo Inlet.</title>
        <authorList>
            <person name="Wong S.-K."/>
            <person name="Yoshizawa S."/>
            <person name="Nakajima Y."/>
            <person name="Ogura Y."/>
            <person name="Tetsuya H."/>
            <person name="Hamasaki K."/>
        </authorList>
    </citation>
    <scope>NUCLEOTIDE SEQUENCE [LARGE SCALE GENOMIC DNA]</scope>
    <source>
        <strain evidence="8 9">SK-16</strain>
    </source>
</reference>
<evidence type="ECO:0000313" key="9">
    <source>
        <dbReference type="Proteomes" id="UP000095713"/>
    </source>
</evidence>
<evidence type="ECO:0000256" key="3">
    <source>
        <dbReference type="ARBA" id="ARBA00023125"/>
    </source>
</evidence>
<dbReference type="InterPro" id="IPR013762">
    <property type="entry name" value="Integrase-like_cat_sf"/>
</dbReference>
<dbReference type="PANTHER" id="PTHR30349">
    <property type="entry name" value="PHAGE INTEGRASE-RELATED"/>
    <property type="match status" value="1"/>
</dbReference>
<dbReference type="CDD" id="cd00397">
    <property type="entry name" value="DNA_BRE_C"/>
    <property type="match status" value="1"/>
</dbReference>
<dbReference type="PROSITE" id="PS51898">
    <property type="entry name" value="TYR_RECOMBINASE"/>
    <property type="match status" value="1"/>
</dbReference>
<dbReference type="Gene3D" id="1.10.443.10">
    <property type="entry name" value="Intergrase catalytic core"/>
    <property type="match status" value="1"/>
</dbReference>
<dbReference type="GO" id="GO:0007059">
    <property type="term" value="P:chromosome segregation"/>
    <property type="evidence" value="ECO:0007669"/>
    <property type="project" value="UniProtKB-KW"/>
</dbReference>
<dbReference type="GO" id="GO:0003677">
    <property type="term" value="F:DNA binding"/>
    <property type="evidence" value="ECO:0007669"/>
    <property type="project" value="UniProtKB-UniRule"/>
</dbReference>
<dbReference type="PANTHER" id="PTHR30349:SF81">
    <property type="entry name" value="TYROSINE RECOMBINASE XERC"/>
    <property type="match status" value="1"/>
</dbReference>
<accession>A0A1E5TA35</accession>
<organism evidence="8 9">
    <name type="scientific">Flavivirga aquatica</name>
    <dbReference type="NCBI Taxonomy" id="1849968"/>
    <lineage>
        <taxon>Bacteria</taxon>
        <taxon>Pseudomonadati</taxon>
        <taxon>Bacteroidota</taxon>
        <taxon>Flavobacteriia</taxon>
        <taxon>Flavobacteriales</taxon>
        <taxon>Flavobacteriaceae</taxon>
        <taxon>Flavivirga</taxon>
    </lineage>
</organism>
<protein>
    <recommendedName>
        <fullName evidence="10">Tyr recombinase domain-containing protein</fullName>
    </recommendedName>
</protein>
<comment type="caution">
    <text evidence="8">The sequence shown here is derived from an EMBL/GenBank/DDBJ whole genome shotgun (WGS) entry which is preliminary data.</text>
</comment>
<dbReference type="RefSeq" id="WP_069829718.1">
    <property type="nucleotide sequence ID" value="NZ_MDJD01000034.1"/>
</dbReference>
<dbReference type="GO" id="GO:0006310">
    <property type="term" value="P:DNA recombination"/>
    <property type="evidence" value="ECO:0007669"/>
    <property type="project" value="UniProtKB-KW"/>
</dbReference>
<dbReference type="AlphaFoldDB" id="A0A1E5TA35"/>
<evidence type="ECO:0000256" key="1">
    <source>
        <dbReference type="ARBA" id="ARBA00022829"/>
    </source>
</evidence>
<keyword evidence="4" id="KW-0233">DNA recombination</keyword>
<evidence type="ECO:0000259" key="7">
    <source>
        <dbReference type="PROSITE" id="PS51900"/>
    </source>
</evidence>
<dbReference type="InterPro" id="IPR044068">
    <property type="entry name" value="CB"/>
</dbReference>
<keyword evidence="2" id="KW-0229">DNA integration</keyword>
<dbReference type="InterPro" id="IPR050090">
    <property type="entry name" value="Tyrosine_recombinase_XerCD"/>
</dbReference>
<evidence type="ECO:0008006" key="10">
    <source>
        <dbReference type="Google" id="ProtNLM"/>
    </source>
</evidence>
<evidence type="ECO:0000313" key="8">
    <source>
        <dbReference type="EMBL" id="OEK08208.1"/>
    </source>
</evidence>
<dbReference type="Proteomes" id="UP000095713">
    <property type="component" value="Unassembled WGS sequence"/>
</dbReference>
<keyword evidence="9" id="KW-1185">Reference proteome</keyword>
<evidence type="ECO:0000259" key="6">
    <source>
        <dbReference type="PROSITE" id="PS51898"/>
    </source>
</evidence>
<dbReference type="STRING" id="1849968.A8C32_01720"/>
<dbReference type="OrthoDB" id="1407105at2"/>
<evidence type="ECO:0000256" key="2">
    <source>
        <dbReference type="ARBA" id="ARBA00022908"/>
    </source>
</evidence>
<name>A0A1E5TA35_9FLAO</name>
<dbReference type="EMBL" id="MDJD01000034">
    <property type="protein sequence ID" value="OEK08208.1"/>
    <property type="molecule type" value="Genomic_DNA"/>
</dbReference>
<gene>
    <name evidence="8" type="ORF">A8C32_01720</name>
</gene>
<dbReference type="GO" id="GO:0015074">
    <property type="term" value="P:DNA integration"/>
    <property type="evidence" value="ECO:0007669"/>
    <property type="project" value="UniProtKB-KW"/>
</dbReference>
<dbReference type="PROSITE" id="PS51900">
    <property type="entry name" value="CB"/>
    <property type="match status" value="1"/>
</dbReference>
<dbReference type="Pfam" id="PF00589">
    <property type="entry name" value="Phage_integrase"/>
    <property type="match status" value="1"/>
</dbReference>
<keyword evidence="3 5" id="KW-0238">DNA-binding</keyword>
<evidence type="ECO:0000256" key="5">
    <source>
        <dbReference type="PROSITE-ProRule" id="PRU01248"/>
    </source>
</evidence>
<proteinExistence type="predicted"/>
<feature type="domain" description="Tyr recombinase" evidence="6">
    <location>
        <begin position="98"/>
        <end position="273"/>
    </location>
</feature>
<keyword evidence="1" id="KW-0159">Chromosome partition</keyword>
<evidence type="ECO:0000256" key="4">
    <source>
        <dbReference type="ARBA" id="ARBA00023172"/>
    </source>
</evidence>
<dbReference type="SUPFAM" id="SSF56349">
    <property type="entry name" value="DNA breaking-rejoining enzymes"/>
    <property type="match status" value="1"/>
</dbReference>